<dbReference type="Gene3D" id="3.40.50.300">
    <property type="entry name" value="P-loop containing nucleotide triphosphate hydrolases"/>
    <property type="match status" value="2"/>
</dbReference>
<feature type="region of interest" description="Disordered" evidence="1">
    <location>
        <begin position="577"/>
        <end position="645"/>
    </location>
</feature>
<feature type="region of interest" description="Disordered" evidence="1">
    <location>
        <begin position="669"/>
        <end position="804"/>
    </location>
</feature>
<feature type="compositionally biased region" description="Basic and acidic residues" evidence="1">
    <location>
        <begin position="604"/>
        <end position="614"/>
    </location>
</feature>
<evidence type="ECO:0000313" key="3">
    <source>
        <dbReference type="EMBL" id="OGL79077.1"/>
    </source>
</evidence>
<dbReference type="PANTHER" id="PTHR30121">
    <property type="entry name" value="UNCHARACTERIZED PROTEIN YJGR-RELATED"/>
    <property type="match status" value="1"/>
</dbReference>
<feature type="compositionally biased region" description="Basic and acidic residues" evidence="1">
    <location>
        <begin position="699"/>
        <end position="719"/>
    </location>
</feature>
<dbReference type="AlphaFoldDB" id="A0A1F7UN06"/>
<dbReference type="InterPro" id="IPR051162">
    <property type="entry name" value="T4SS_component"/>
</dbReference>
<dbReference type="Pfam" id="PF10412">
    <property type="entry name" value="TrwB_AAD_bind"/>
    <property type="match status" value="1"/>
</dbReference>
<feature type="domain" description="Type IV secretion system coupling protein TraD DNA-binding" evidence="2">
    <location>
        <begin position="33"/>
        <end position="346"/>
    </location>
</feature>
<reference evidence="3 4" key="1">
    <citation type="journal article" date="2016" name="Nat. Commun.">
        <title>Thousands of microbial genomes shed light on interconnected biogeochemical processes in an aquifer system.</title>
        <authorList>
            <person name="Anantharaman K."/>
            <person name="Brown C.T."/>
            <person name="Hug L.A."/>
            <person name="Sharon I."/>
            <person name="Castelle C.J."/>
            <person name="Probst A.J."/>
            <person name="Thomas B.C."/>
            <person name="Singh A."/>
            <person name="Wilkins M.J."/>
            <person name="Karaoz U."/>
            <person name="Brodie E.L."/>
            <person name="Williams K.H."/>
            <person name="Hubbard S.S."/>
            <person name="Banfield J.F."/>
        </authorList>
    </citation>
    <scope>NUCLEOTIDE SEQUENCE [LARGE SCALE GENOMIC DNA]</scope>
</reference>
<dbReference type="PANTHER" id="PTHR30121:SF11">
    <property type="entry name" value="AAA+ ATPASE DOMAIN-CONTAINING PROTEIN"/>
    <property type="match status" value="1"/>
</dbReference>
<feature type="compositionally biased region" description="Pro residues" evidence="1">
    <location>
        <begin position="617"/>
        <end position="642"/>
    </location>
</feature>
<feature type="compositionally biased region" description="Basic and acidic residues" evidence="1">
    <location>
        <begin position="742"/>
        <end position="760"/>
    </location>
</feature>
<evidence type="ECO:0000313" key="4">
    <source>
        <dbReference type="Proteomes" id="UP000176603"/>
    </source>
</evidence>
<feature type="compositionally biased region" description="Basic and acidic residues" evidence="1">
    <location>
        <begin position="671"/>
        <end position="684"/>
    </location>
</feature>
<dbReference type="EMBL" id="MGEH01000018">
    <property type="protein sequence ID" value="OGL79077.1"/>
    <property type="molecule type" value="Genomic_DNA"/>
</dbReference>
<dbReference type="InterPro" id="IPR027417">
    <property type="entry name" value="P-loop_NTPase"/>
</dbReference>
<accession>A0A1F7UN06</accession>
<comment type="caution">
    <text evidence="3">The sequence shown here is derived from an EMBL/GenBank/DDBJ whole genome shotgun (WGS) entry which is preliminary data.</text>
</comment>
<dbReference type="STRING" id="1802399.A3E39_02420"/>
<dbReference type="InterPro" id="IPR019476">
    <property type="entry name" value="T4SS_TraD_DNA-bd"/>
</dbReference>
<name>A0A1F7UN06_9BACT</name>
<dbReference type="CDD" id="cd01127">
    <property type="entry name" value="TrwB_TraG_TraD_VirD4"/>
    <property type="match status" value="1"/>
</dbReference>
<protein>
    <recommendedName>
        <fullName evidence="2">Type IV secretion system coupling protein TraD DNA-binding domain-containing protein</fullName>
    </recommendedName>
</protein>
<dbReference type="Proteomes" id="UP000176603">
    <property type="component" value="Unassembled WGS sequence"/>
</dbReference>
<evidence type="ECO:0000259" key="2">
    <source>
        <dbReference type="Pfam" id="PF10412"/>
    </source>
</evidence>
<gene>
    <name evidence="3" type="ORF">A3E39_02420</name>
</gene>
<proteinExistence type="predicted"/>
<sequence length="804" mass="89614">MPIPYDHDHENEVTLFAETNFRNQRRRFGIKTDDRRRHMYILGKTGMGKTTLLENMVLSDIYAGHGVAYVDPHGDTAEKILDYIPSNRINDVVYFNPADMQYPVGFNILETANDEQKHLVASGLMGVFKKIWPDVWSPRMEYILLNCVLALLDYPGATLLGINRLLVDKEYRSRVIAKIRNPIVKTFWVAEFTSWSEKYATEAIAPVQNKVGQFLSASIIRNIVAQVKSSINPRQVMDEGKIFIVNLSKGKIGEDNMRLLGGMIVTKIQLAAMERVDIKHEVDRRDFYLYVDEFQNFATQSFANILSEARKYRLNLTVAHQYIEQLEEEVRDAVFGNVGSLLIMRVGAQDATFMETEFAPTYLPEDLTNLAKYQMYLKLMVDGVATAPFSANTLPPIGKPTGSEDKVIAVSRERYAEPRAVIEEKVLRWSGMEAGPPTASLEEAVLGGAPSAGAVAYPKILTADEREAREALGGLPAGLKPGTPEYAKAGIAALEGEAAVAETEEYLRISPERLAAIRPAGAKKEKPKFKHTCTRCGKTWDMPVQLDPARPMYCAECLPIIREERKFKTNIVKTAVRSGPPADMGAHVVEEEDTVSRRASPLHEVMKAAEEGRPARPSAPPRQFPPRPSAPPKSPSPTPPNRPRLVVTNAESLTDLVDDARDENRSFLLDDVARSKGRPVETRKQAVTPSAPRITQQPREPRRREDRRPPRGPRPDHSGPPKNAFPDLDLGSPPKPPHTPKKSIEDLFRDAEERTDRDIVGKVQMNEPDPSASSGPAVVFRNDSSPQSSGPKPVQPGQRVRFDE</sequence>
<feature type="compositionally biased region" description="Polar residues" evidence="1">
    <location>
        <begin position="685"/>
        <end position="697"/>
    </location>
</feature>
<organism evidence="3 4">
    <name type="scientific">Candidatus Uhrbacteria bacterium RIFCSPHIGHO2_12_FULL_60_25</name>
    <dbReference type="NCBI Taxonomy" id="1802399"/>
    <lineage>
        <taxon>Bacteria</taxon>
        <taxon>Candidatus Uhriibacteriota</taxon>
    </lineage>
</organism>
<dbReference type="SUPFAM" id="SSF52540">
    <property type="entry name" value="P-loop containing nucleoside triphosphate hydrolases"/>
    <property type="match status" value="1"/>
</dbReference>
<evidence type="ECO:0000256" key="1">
    <source>
        <dbReference type="SAM" id="MobiDB-lite"/>
    </source>
</evidence>